<evidence type="ECO:0000313" key="2">
    <source>
        <dbReference type="EMBL" id="AWM12910.1"/>
    </source>
</evidence>
<dbReference type="PROSITE" id="PS51257">
    <property type="entry name" value="PROKAR_LIPOPROTEIN"/>
    <property type="match status" value="1"/>
</dbReference>
<keyword evidence="3" id="KW-1185">Reference proteome</keyword>
<accession>A0A2U8QRX4</accession>
<dbReference type="EMBL" id="CP029463">
    <property type="protein sequence ID" value="AWM12910.1"/>
    <property type="molecule type" value="Genomic_DNA"/>
</dbReference>
<dbReference type="InterPro" id="IPR025510">
    <property type="entry name" value="DUF4397"/>
</dbReference>
<proteinExistence type="predicted"/>
<dbReference type="OrthoDB" id="9792011at2"/>
<evidence type="ECO:0000259" key="1">
    <source>
        <dbReference type="Pfam" id="PF14344"/>
    </source>
</evidence>
<feature type="domain" description="DUF4397" evidence="1">
    <location>
        <begin position="42"/>
        <end position="151"/>
    </location>
</feature>
<protein>
    <recommendedName>
        <fullName evidence="1">DUF4397 domain-containing protein</fullName>
    </recommendedName>
</protein>
<name>A0A2U8QRX4_9FLAO</name>
<organism evidence="2 3">
    <name type="scientific">Flavobacterium sediminis</name>
    <dbReference type="NCBI Taxonomy" id="2201181"/>
    <lineage>
        <taxon>Bacteria</taxon>
        <taxon>Pseudomonadati</taxon>
        <taxon>Bacteroidota</taxon>
        <taxon>Flavobacteriia</taxon>
        <taxon>Flavobacteriales</taxon>
        <taxon>Flavobacteriaceae</taxon>
        <taxon>Flavobacterium</taxon>
    </lineage>
</organism>
<dbReference type="Pfam" id="PF14344">
    <property type="entry name" value="DUF4397"/>
    <property type="match status" value="1"/>
</dbReference>
<dbReference type="RefSeq" id="WP_109568318.1">
    <property type="nucleotide sequence ID" value="NZ_CP029463.1"/>
</dbReference>
<dbReference type="AlphaFoldDB" id="A0A2U8QRX4"/>
<gene>
    <name evidence="2" type="ORF">DI487_02870</name>
</gene>
<dbReference type="KEGG" id="fse:DI487_02870"/>
<dbReference type="Proteomes" id="UP000245429">
    <property type="component" value="Chromosome"/>
</dbReference>
<reference evidence="2 3" key="1">
    <citation type="submission" date="2018-05" db="EMBL/GenBank/DDBJ databases">
        <title>Flavobacterium sp. MEBiC07310.</title>
        <authorList>
            <person name="Baek K."/>
        </authorList>
    </citation>
    <scope>NUCLEOTIDE SEQUENCE [LARGE SCALE GENOMIC DNA]</scope>
    <source>
        <strain evidence="2 3">MEBiC07310</strain>
    </source>
</reference>
<evidence type="ECO:0000313" key="3">
    <source>
        <dbReference type="Proteomes" id="UP000245429"/>
    </source>
</evidence>
<sequence length="231" mass="25698">MKRIILKSMTLFFLGLTLVSCDNNDDVYYYYIENPDVAHGILVNASPNSGDLYFHADENQINSGAINYGTAVGYFNFSLGERLFSLLNTSGDTLASTEFVVEDHQVFGLFAVNTFNQIELFVDVEENVNPNSSHAAVRFINLSPDSQPITVSVSSGNVVTELGFKEVSGFIEFEDGEYDFTFSDTATGITLFSDTSMNLYGNRIYTVYAKGFVSPPSGSNDTFSTEYYWHY</sequence>